<organism evidence="2">
    <name type="scientific">Spiroplasma citri</name>
    <dbReference type="NCBI Taxonomy" id="2133"/>
    <lineage>
        <taxon>Bacteria</taxon>
        <taxon>Bacillati</taxon>
        <taxon>Mycoplasmatota</taxon>
        <taxon>Mollicutes</taxon>
        <taxon>Entomoplasmatales</taxon>
        <taxon>Spiroplasmataceae</taxon>
        <taxon>Spiroplasma</taxon>
    </lineage>
</organism>
<keyword evidence="1" id="KW-1133">Transmembrane helix</keyword>
<keyword evidence="1 2" id="KW-0812">Transmembrane</keyword>
<gene>
    <name evidence="2" type="ORF">SPICI01A_016</name>
</gene>
<feature type="transmembrane region" description="Helical" evidence="1">
    <location>
        <begin position="27"/>
        <end position="44"/>
    </location>
</feature>
<dbReference type="RefSeq" id="WP_253723517.1">
    <property type="nucleotide sequence ID" value="NZ_CP053304.1"/>
</dbReference>
<evidence type="ECO:0000256" key="1">
    <source>
        <dbReference type="SAM" id="Phobius"/>
    </source>
</evidence>
<evidence type="ECO:0000313" key="2">
    <source>
        <dbReference type="EMBL" id="CAK98198.1"/>
    </source>
</evidence>
<proteinExistence type="predicted"/>
<accession>Q14QN1</accession>
<keyword evidence="1" id="KW-0472">Membrane</keyword>
<protein>
    <submittedName>
        <fullName evidence="2">Hypothetical transmembrane protein</fullName>
    </submittedName>
</protein>
<dbReference type="EMBL" id="AM285301">
    <property type="protein sequence ID" value="CAK98198.1"/>
    <property type="molecule type" value="Genomic_DNA"/>
</dbReference>
<name>Q14QN1_SPICI</name>
<sequence>MIGYGSLISTIVINNNAMEVKQIFRRLSFGFILLLLCLILNLYFIENKNDIKLSTIFKNIFMIILLWIYVWNVVLINKNNTKTQNKKRTMRI</sequence>
<feature type="transmembrane region" description="Helical" evidence="1">
    <location>
        <begin position="56"/>
        <end position="77"/>
    </location>
</feature>
<dbReference type="AlphaFoldDB" id="Q14QN1"/>
<reference evidence="2" key="1">
    <citation type="journal article" date="2010" name="Appl. Environ. Microbiol.">
        <title>Partial chromosome sequence of Spiroplasma citri reveals extensive viral invasion and important gene decay.</title>
        <authorList>
            <person name="Carle P."/>
            <person name="Saillard C."/>
            <person name="Carrere N."/>
            <person name="Carrere S."/>
            <person name="Duret S."/>
            <person name="Eveillard S."/>
            <person name="Gaurivaud P."/>
            <person name="Gourgues G."/>
            <person name="Gouzy J."/>
            <person name="Salar P."/>
            <person name="Verdin E."/>
            <person name="Breton M."/>
            <person name="Blanchard A."/>
            <person name="Laigret F."/>
            <person name="Bove J.M."/>
            <person name="Renaudin J."/>
            <person name="Foissac X."/>
        </authorList>
    </citation>
    <scope>NUCLEOTIDE SEQUENCE</scope>
    <source>
        <strain evidence="2">GII3-3X</strain>
    </source>
</reference>